<accession>A0A371DRX1</accession>
<organism evidence="1 2">
    <name type="scientific">Lentinus brumalis</name>
    <dbReference type="NCBI Taxonomy" id="2498619"/>
    <lineage>
        <taxon>Eukaryota</taxon>
        <taxon>Fungi</taxon>
        <taxon>Dikarya</taxon>
        <taxon>Basidiomycota</taxon>
        <taxon>Agaricomycotina</taxon>
        <taxon>Agaricomycetes</taxon>
        <taxon>Polyporales</taxon>
        <taxon>Polyporaceae</taxon>
        <taxon>Lentinus</taxon>
    </lineage>
</organism>
<dbReference type="EMBL" id="KZ857383">
    <property type="protein sequence ID" value="RDX55261.1"/>
    <property type="molecule type" value="Genomic_DNA"/>
</dbReference>
<dbReference type="AlphaFoldDB" id="A0A371DRX1"/>
<proteinExistence type="predicted"/>
<reference evidence="1 2" key="1">
    <citation type="journal article" date="2018" name="Biotechnol. Biofuels">
        <title>Integrative visual omics of the white-rot fungus Polyporus brumalis exposes the biotechnological potential of its oxidative enzymes for delignifying raw plant biomass.</title>
        <authorList>
            <person name="Miyauchi S."/>
            <person name="Rancon A."/>
            <person name="Drula E."/>
            <person name="Hage H."/>
            <person name="Chaduli D."/>
            <person name="Favel A."/>
            <person name="Grisel S."/>
            <person name="Henrissat B."/>
            <person name="Herpoel-Gimbert I."/>
            <person name="Ruiz-Duenas F.J."/>
            <person name="Chevret D."/>
            <person name="Hainaut M."/>
            <person name="Lin J."/>
            <person name="Wang M."/>
            <person name="Pangilinan J."/>
            <person name="Lipzen A."/>
            <person name="Lesage-Meessen L."/>
            <person name="Navarro D."/>
            <person name="Riley R."/>
            <person name="Grigoriev I.V."/>
            <person name="Zhou S."/>
            <person name="Raouche S."/>
            <person name="Rosso M.N."/>
        </authorList>
    </citation>
    <scope>NUCLEOTIDE SEQUENCE [LARGE SCALE GENOMIC DNA]</scope>
    <source>
        <strain evidence="1 2">BRFM 1820</strain>
    </source>
</reference>
<dbReference type="Proteomes" id="UP000256964">
    <property type="component" value="Unassembled WGS sequence"/>
</dbReference>
<gene>
    <name evidence="1" type="ORF">OH76DRAFT_1397663</name>
</gene>
<keyword evidence="2" id="KW-1185">Reference proteome</keyword>
<protein>
    <submittedName>
        <fullName evidence="1">Uncharacterized protein</fullName>
    </submittedName>
</protein>
<dbReference type="OrthoDB" id="2645319at2759"/>
<name>A0A371DRX1_9APHY</name>
<sequence>MTVDMHPHTPARTLVQYAEYPAIPYSLASATLDVLPPEGRDHLLKEAGYSPGSPYLGYRIMEQFTKLATELYHAVTGTDYILAQRSAQRSVEQREHPSSARPTLGLAFEPIASPKRECVLGADQRRILEEWMVRFDALVWLENVAGGRHSAAFSQHQQQQRDLQLSRILHDVNRWLVEWDNQGRGCGRRPGAAKVARRSTDEVCEGGQRRVKRLKTSQGWVAVRRAHH</sequence>
<evidence type="ECO:0000313" key="2">
    <source>
        <dbReference type="Proteomes" id="UP000256964"/>
    </source>
</evidence>
<evidence type="ECO:0000313" key="1">
    <source>
        <dbReference type="EMBL" id="RDX55261.1"/>
    </source>
</evidence>